<proteinExistence type="predicted"/>
<sequence>MKTLYITGYKPYEIGIFKNNQPEVRYIKLFLQDKIKSYIEEGLKWVIIQGNLGTELWAAEVTIRLKKQYDIKLGIITPFLSHTEKWNEENQLYYQQIISKADYINSVFQDTYKGGYMFSQANQFILDNTEGTLLFYDEEHEASPKFFKRTLIDFMVENQYTMDSISFFDLSDFIDEYMREQEN</sequence>
<name>A0A2G5NUU1_9STAP</name>
<dbReference type="PIRSF" id="PIRSF021290">
    <property type="entry name" value="DUF1273"/>
    <property type="match status" value="1"/>
</dbReference>
<dbReference type="Pfam" id="PF06908">
    <property type="entry name" value="YpsA"/>
    <property type="match status" value="1"/>
</dbReference>
<organism evidence="1 2">
    <name type="scientific">Macrococcoides goetzii</name>
    <dbReference type="NCBI Taxonomy" id="1891097"/>
    <lineage>
        <taxon>Bacteria</taxon>
        <taxon>Bacillati</taxon>
        <taxon>Bacillota</taxon>
        <taxon>Bacilli</taxon>
        <taxon>Bacillales</taxon>
        <taxon>Staphylococcaceae</taxon>
        <taxon>Macrococcoides</taxon>
    </lineage>
</organism>
<dbReference type="Proteomes" id="UP000229523">
    <property type="component" value="Unassembled WGS sequence"/>
</dbReference>
<evidence type="ECO:0000313" key="2">
    <source>
        <dbReference type="Proteomes" id="UP000229523"/>
    </source>
</evidence>
<dbReference type="EMBL" id="MJBI02000001">
    <property type="protein sequence ID" value="RAI82574.1"/>
    <property type="molecule type" value="Genomic_DNA"/>
</dbReference>
<gene>
    <name evidence="1" type="ORF">BFS35_002480</name>
</gene>
<accession>A0A2G5NUU1</accession>
<evidence type="ECO:0000313" key="1">
    <source>
        <dbReference type="EMBL" id="RAI82574.1"/>
    </source>
</evidence>
<reference evidence="1 2" key="1">
    <citation type="journal article" date="2018" name="Front. Microbiol.">
        <title>Description and Comparative Genomics of Macrococcus caseolyticus subsp. hominis subsp. nov., Macrococcus goetzii sp. nov., Macrococcus epidermidis sp. nov., and Macrococcus bohemicus sp. nov., Novel Macrococci From Human Clinical Material With Virulence Potential and Suspected Uptake of Foreign DNA by Natural Transformation.</title>
        <authorList>
            <person name="Maslanova I."/>
            <person name="Wertheimer Z."/>
            <person name="Sedlacek I."/>
            <person name="Svec P."/>
            <person name="Indrakova A."/>
            <person name="Kovarovic V."/>
            <person name="Schumann P."/>
            <person name="Sproer C."/>
            <person name="Kralova S."/>
            <person name="Sedo O."/>
            <person name="Kristofova L."/>
            <person name="Vrbovska V."/>
            <person name="Fuzik T."/>
            <person name="Petras P."/>
            <person name="Zdrahal Z."/>
            <person name="Ruzickova V."/>
            <person name="Doskar J."/>
            <person name="Pantucek R."/>
        </authorList>
    </citation>
    <scope>NUCLEOTIDE SEQUENCE [LARGE SCALE GENOMIC DNA]</scope>
    <source>
        <strain evidence="1 2">CCM 4927</strain>
    </source>
</reference>
<dbReference type="PANTHER" id="PTHR38440:SF1">
    <property type="entry name" value="UPF0398 PROTEIN SPR0331"/>
    <property type="match status" value="1"/>
</dbReference>
<comment type="caution">
    <text evidence="1">The sequence shown here is derived from an EMBL/GenBank/DDBJ whole genome shotgun (WGS) entry which is preliminary data.</text>
</comment>
<dbReference type="NCBIfam" id="NF010181">
    <property type="entry name" value="PRK13660.1"/>
    <property type="match status" value="1"/>
</dbReference>
<dbReference type="AlphaFoldDB" id="A0A2G5NUU1"/>
<dbReference type="SUPFAM" id="SSF102405">
    <property type="entry name" value="MCP/YpsA-like"/>
    <property type="match status" value="1"/>
</dbReference>
<dbReference type="RefSeq" id="WP_099578163.1">
    <property type="nucleotide sequence ID" value="NZ_MJBI02000001.1"/>
</dbReference>
<protein>
    <submittedName>
        <fullName evidence="1">DUF1273 domain-containing protein</fullName>
    </submittedName>
</protein>
<keyword evidence="2" id="KW-1185">Reference proteome</keyword>
<dbReference type="InterPro" id="IPR010697">
    <property type="entry name" value="YspA"/>
</dbReference>
<dbReference type="Gene3D" id="3.40.50.450">
    <property type="match status" value="1"/>
</dbReference>
<dbReference type="PANTHER" id="PTHR38440">
    <property type="entry name" value="UPF0398 PROTEIN YPSA"/>
    <property type="match status" value="1"/>
</dbReference>